<dbReference type="PANTHER" id="PTHR13165:SF0">
    <property type="entry name" value="SERRATE RNA EFFECTOR MOLECULE HOMOLOG"/>
    <property type="match status" value="1"/>
</dbReference>
<name>A0A3M7RJU0_BRAPC</name>
<dbReference type="GO" id="GO:0031053">
    <property type="term" value="P:primary miRNA processing"/>
    <property type="evidence" value="ECO:0007669"/>
    <property type="project" value="TreeGrafter"/>
</dbReference>
<dbReference type="PANTHER" id="PTHR13165">
    <property type="entry name" value="ARSENITE-RESISTANCE PROTEIN 2"/>
    <property type="match status" value="1"/>
</dbReference>
<proteinExistence type="inferred from homology"/>
<dbReference type="AlphaFoldDB" id="A0A3M7RJU0"/>
<feature type="compositionally biased region" description="Basic and acidic residues" evidence="4">
    <location>
        <begin position="386"/>
        <end position="402"/>
    </location>
</feature>
<feature type="region of interest" description="Disordered" evidence="4">
    <location>
        <begin position="273"/>
        <end position="313"/>
    </location>
</feature>
<evidence type="ECO:0000313" key="7">
    <source>
        <dbReference type="Proteomes" id="UP000276133"/>
    </source>
</evidence>
<evidence type="ECO:0000256" key="1">
    <source>
        <dbReference type="ARBA" id="ARBA00004123"/>
    </source>
</evidence>
<evidence type="ECO:0000256" key="4">
    <source>
        <dbReference type="SAM" id="MobiDB-lite"/>
    </source>
</evidence>
<accession>A0A3M7RJU0</accession>
<evidence type="ECO:0000313" key="6">
    <source>
        <dbReference type="EMBL" id="RNA23826.1"/>
    </source>
</evidence>
<dbReference type="InterPro" id="IPR039727">
    <property type="entry name" value="SE/Ars2"/>
</dbReference>
<evidence type="ECO:0000256" key="2">
    <source>
        <dbReference type="ARBA" id="ARBA00005407"/>
    </source>
</evidence>
<keyword evidence="7" id="KW-1185">Reference proteome</keyword>
<keyword evidence="3" id="KW-0539">Nucleus</keyword>
<dbReference type="GO" id="GO:0016604">
    <property type="term" value="C:nuclear body"/>
    <property type="evidence" value="ECO:0007669"/>
    <property type="project" value="TreeGrafter"/>
</dbReference>
<feature type="region of interest" description="Disordered" evidence="4">
    <location>
        <begin position="25"/>
        <end position="45"/>
    </location>
</feature>
<feature type="domain" description="SERRATE/Ars2 C-terminal" evidence="5">
    <location>
        <begin position="170"/>
        <end position="342"/>
    </location>
</feature>
<evidence type="ECO:0000256" key="3">
    <source>
        <dbReference type="ARBA" id="ARBA00023242"/>
    </source>
</evidence>
<dbReference type="Pfam" id="PF04959">
    <property type="entry name" value="ARS2"/>
    <property type="match status" value="1"/>
</dbReference>
<feature type="compositionally biased region" description="Low complexity" evidence="4">
    <location>
        <begin position="293"/>
        <end position="304"/>
    </location>
</feature>
<evidence type="ECO:0000259" key="5">
    <source>
        <dbReference type="Pfam" id="PF04959"/>
    </source>
</evidence>
<feature type="region of interest" description="Disordered" evidence="4">
    <location>
        <begin position="372"/>
        <end position="402"/>
    </location>
</feature>
<dbReference type="InterPro" id="IPR007042">
    <property type="entry name" value="SERRATE/Ars2_C"/>
</dbReference>
<sequence>MKIIQNMDKKWAIWQQKEEVKSVTQQQVDVKTECKEEEADKEDPARVQEEYAKLEESGFSALPAHHSAHIEHNFHGANPLLQNITDYLVDEANAEESELLGHDQAHTKPGADHEIDEQFLKALDKLIVYLRVVHSIDFYNAIEYQQEDWMPNRLGIVFVRPPLNANYRPKSDEVEEYVKSFESKVKPYVEYRERIEVEMARRLGLKDRKQEIEKFVQTNTQELAPDRWLCPLSGKRFKGAEFIRKHLFYKHMEKIVDVKKEVEYFNSYLMDPKRPQLPEHPSNRPAAQSAVNHGQGQHQSYQQYPGNQPVNYTSPGIMNQMAAAAGYQQMRPGWSGPAYNNMNDNMAQNYNQSAFNSQFGYQGFQAGFKKNPYQAQSQQNSFQRRGQREMIQYKDLDAPDDL</sequence>
<reference evidence="6 7" key="1">
    <citation type="journal article" date="2018" name="Sci. Rep.">
        <title>Genomic signatures of local adaptation to the degree of environmental predictability in rotifers.</title>
        <authorList>
            <person name="Franch-Gras L."/>
            <person name="Hahn C."/>
            <person name="Garcia-Roger E.M."/>
            <person name="Carmona M.J."/>
            <person name="Serra M."/>
            <person name="Gomez A."/>
        </authorList>
    </citation>
    <scope>NUCLEOTIDE SEQUENCE [LARGE SCALE GENOMIC DNA]</scope>
    <source>
        <strain evidence="6">HYR1</strain>
    </source>
</reference>
<comment type="similarity">
    <text evidence="2">Belongs to the ARS2 family.</text>
</comment>
<gene>
    <name evidence="6" type="ORF">BpHYR1_039858</name>
</gene>
<dbReference type="STRING" id="10195.A0A3M7RJU0"/>
<organism evidence="6 7">
    <name type="scientific">Brachionus plicatilis</name>
    <name type="common">Marine rotifer</name>
    <name type="synonym">Brachionus muelleri</name>
    <dbReference type="NCBI Taxonomy" id="10195"/>
    <lineage>
        <taxon>Eukaryota</taxon>
        <taxon>Metazoa</taxon>
        <taxon>Spiralia</taxon>
        <taxon>Gnathifera</taxon>
        <taxon>Rotifera</taxon>
        <taxon>Eurotatoria</taxon>
        <taxon>Monogononta</taxon>
        <taxon>Pseudotrocha</taxon>
        <taxon>Ploima</taxon>
        <taxon>Brachionidae</taxon>
        <taxon>Brachionus</taxon>
    </lineage>
</organism>
<dbReference type="Proteomes" id="UP000276133">
    <property type="component" value="Unassembled WGS sequence"/>
</dbReference>
<comment type="caution">
    <text evidence="6">The sequence shown here is derived from an EMBL/GenBank/DDBJ whole genome shotgun (WGS) entry which is preliminary data.</text>
</comment>
<dbReference type="EMBL" id="REGN01003212">
    <property type="protein sequence ID" value="RNA23826.1"/>
    <property type="molecule type" value="Genomic_DNA"/>
</dbReference>
<comment type="subcellular location">
    <subcellularLocation>
        <location evidence="1">Nucleus</location>
    </subcellularLocation>
</comment>
<feature type="compositionally biased region" description="Polar residues" evidence="4">
    <location>
        <begin position="373"/>
        <end position="384"/>
    </location>
</feature>
<protein>
    <submittedName>
        <fullName evidence="6">Serrate RNA effector molecule-like protein</fullName>
    </submittedName>
</protein>
<dbReference type="OrthoDB" id="342064at2759"/>